<dbReference type="PANTHER" id="PTHR22916">
    <property type="entry name" value="GLYCOSYLTRANSFERASE"/>
    <property type="match status" value="1"/>
</dbReference>
<feature type="domain" description="Glycosyltransferase 2-like" evidence="3">
    <location>
        <begin position="17"/>
        <end position="142"/>
    </location>
</feature>
<dbReference type="SUPFAM" id="SSF53448">
    <property type="entry name" value="Nucleotide-diphospho-sugar transferases"/>
    <property type="match status" value="1"/>
</dbReference>
<keyword evidence="1" id="KW-0328">Glycosyltransferase</keyword>
<dbReference type="InterPro" id="IPR029044">
    <property type="entry name" value="Nucleotide-diphossugar_trans"/>
</dbReference>
<protein>
    <submittedName>
        <fullName evidence="4">Glycosyltransferase family 2 protein</fullName>
    </submittedName>
</protein>
<sequence length="353" mass="39503">MSCTQTNGSKGYSKVLTIAIPSYNVERYLEHGLASYCSPKLESGLEVIVVDDGSTDATALIAESFVKRSPSIFTVISKENGGHGSTINAALRQARGKYFRVVDGDDWVCTQGLIDLVERLSSLDCDLVIDKKREVHMVTGESTLFELPDGITPGDVLSFSSVCGVHQAASQIMIHTLTAKTSYLRSTDLHLLEHTFYEDYEYILKASAPARDIVFYDIEVYQYLVGNAQQSVSFENYVKRWGDHTRVVDEVLAYLERCENGEVLASGTDGPLGTQSLDYVRHKAHLIIDTHYNIALLFDEDRARGRSRAAAFRQDLKNRNPAQWKLGEKRYRVALLLNRLGISYTRMSNILGR</sequence>
<gene>
    <name evidence="4" type="ORF">DXC81_04760</name>
</gene>
<reference evidence="4 5" key="1">
    <citation type="submission" date="2018-08" db="EMBL/GenBank/DDBJ databases">
        <title>A genome reference for cultivated species of the human gut microbiota.</title>
        <authorList>
            <person name="Zou Y."/>
            <person name="Xue W."/>
            <person name="Luo G."/>
        </authorList>
    </citation>
    <scope>NUCLEOTIDE SEQUENCE [LARGE SCALE GENOMIC DNA]</scope>
    <source>
        <strain evidence="4 5">TF08-14</strain>
    </source>
</reference>
<dbReference type="Gene3D" id="3.90.550.10">
    <property type="entry name" value="Spore Coat Polysaccharide Biosynthesis Protein SpsA, Chain A"/>
    <property type="match status" value="1"/>
</dbReference>
<dbReference type="EMBL" id="QSRJ01000004">
    <property type="protein sequence ID" value="RGL10801.1"/>
    <property type="molecule type" value="Genomic_DNA"/>
</dbReference>
<dbReference type="InterPro" id="IPR001173">
    <property type="entry name" value="Glyco_trans_2-like"/>
</dbReference>
<name>A0A3E4QUM6_9ACTN</name>
<dbReference type="Pfam" id="PF00535">
    <property type="entry name" value="Glycos_transf_2"/>
    <property type="match status" value="1"/>
</dbReference>
<dbReference type="GO" id="GO:0016757">
    <property type="term" value="F:glycosyltransferase activity"/>
    <property type="evidence" value="ECO:0007669"/>
    <property type="project" value="UniProtKB-KW"/>
</dbReference>
<dbReference type="Proteomes" id="UP000260943">
    <property type="component" value="Unassembled WGS sequence"/>
</dbReference>
<evidence type="ECO:0000256" key="1">
    <source>
        <dbReference type="ARBA" id="ARBA00022676"/>
    </source>
</evidence>
<comment type="caution">
    <text evidence="4">The sequence shown here is derived from an EMBL/GenBank/DDBJ whole genome shotgun (WGS) entry which is preliminary data.</text>
</comment>
<evidence type="ECO:0000256" key="2">
    <source>
        <dbReference type="ARBA" id="ARBA00022679"/>
    </source>
</evidence>
<keyword evidence="2 4" id="KW-0808">Transferase</keyword>
<evidence type="ECO:0000259" key="3">
    <source>
        <dbReference type="Pfam" id="PF00535"/>
    </source>
</evidence>
<evidence type="ECO:0000313" key="5">
    <source>
        <dbReference type="Proteomes" id="UP000260943"/>
    </source>
</evidence>
<proteinExistence type="predicted"/>
<accession>A0A3E4QUM6</accession>
<dbReference type="CDD" id="cd00761">
    <property type="entry name" value="Glyco_tranf_GTA_type"/>
    <property type="match status" value="1"/>
</dbReference>
<dbReference type="RefSeq" id="WP_117679409.1">
    <property type="nucleotide sequence ID" value="NZ_QSRJ01000004.1"/>
</dbReference>
<evidence type="ECO:0000313" key="4">
    <source>
        <dbReference type="EMBL" id="RGL10801.1"/>
    </source>
</evidence>
<dbReference type="AlphaFoldDB" id="A0A3E4QUM6"/>
<organism evidence="4 5">
    <name type="scientific">Collinsella tanakaei</name>
    <dbReference type="NCBI Taxonomy" id="626935"/>
    <lineage>
        <taxon>Bacteria</taxon>
        <taxon>Bacillati</taxon>
        <taxon>Actinomycetota</taxon>
        <taxon>Coriobacteriia</taxon>
        <taxon>Coriobacteriales</taxon>
        <taxon>Coriobacteriaceae</taxon>
        <taxon>Collinsella</taxon>
    </lineage>
</organism>
<dbReference type="PANTHER" id="PTHR22916:SF51">
    <property type="entry name" value="GLYCOSYLTRANSFERASE EPSH-RELATED"/>
    <property type="match status" value="1"/>
</dbReference>